<feature type="transmembrane region" description="Helical" evidence="7">
    <location>
        <begin position="369"/>
        <end position="395"/>
    </location>
</feature>
<protein>
    <submittedName>
        <fullName evidence="9">Major facilitator superfamily domain-containing protein</fullName>
    </submittedName>
</protein>
<evidence type="ECO:0000313" key="9">
    <source>
        <dbReference type="EMBL" id="KAH0960711.1"/>
    </source>
</evidence>
<feature type="transmembrane region" description="Helical" evidence="7">
    <location>
        <begin position="330"/>
        <end position="348"/>
    </location>
</feature>
<dbReference type="InterPro" id="IPR020846">
    <property type="entry name" value="MFS_dom"/>
</dbReference>
<comment type="caution">
    <text evidence="9">The sequence shown here is derived from an EMBL/GenBank/DDBJ whole genome shotgun (WGS) entry which is preliminary data.</text>
</comment>
<dbReference type="GeneID" id="68356993"/>
<dbReference type="AlphaFoldDB" id="A0A9P8SH72"/>
<dbReference type="GO" id="GO:0016020">
    <property type="term" value="C:membrane"/>
    <property type="evidence" value="ECO:0007669"/>
    <property type="project" value="UniProtKB-SubCell"/>
</dbReference>
<feature type="transmembrane region" description="Helical" evidence="7">
    <location>
        <begin position="468"/>
        <end position="489"/>
    </location>
</feature>
<name>A0A9P8SH72_9HYPO</name>
<feature type="domain" description="Major facilitator superfamily (MFS) profile" evidence="8">
    <location>
        <begin position="56"/>
        <end position="492"/>
    </location>
</feature>
<feature type="transmembrane region" description="Helical" evidence="7">
    <location>
        <begin position="186"/>
        <end position="206"/>
    </location>
</feature>
<keyword evidence="4 7" id="KW-1133">Transmembrane helix</keyword>
<evidence type="ECO:0000256" key="5">
    <source>
        <dbReference type="ARBA" id="ARBA00023136"/>
    </source>
</evidence>
<accession>A0A9P8SH72</accession>
<evidence type="ECO:0000256" key="6">
    <source>
        <dbReference type="SAM" id="MobiDB-lite"/>
    </source>
</evidence>
<evidence type="ECO:0000256" key="4">
    <source>
        <dbReference type="ARBA" id="ARBA00022989"/>
    </source>
</evidence>
<dbReference type="PANTHER" id="PTHR23511">
    <property type="entry name" value="SYNAPTIC VESICLE GLYCOPROTEIN 2"/>
    <property type="match status" value="1"/>
</dbReference>
<proteinExistence type="predicted"/>
<dbReference type="InterPro" id="IPR011701">
    <property type="entry name" value="MFS"/>
</dbReference>
<feature type="transmembrane region" description="Helical" evidence="7">
    <location>
        <begin position="226"/>
        <end position="248"/>
    </location>
</feature>
<evidence type="ECO:0000256" key="7">
    <source>
        <dbReference type="SAM" id="Phobius"/>
    </source>
</evidence>
<dbReference type="OrthoDB" id="3936150at2759"/>
<feature type="transmembrane region" description="Helical" evidence="7">
    <location>
        <begin position="59"/>
        <end position="80"/>
    </location>
</feature>
<reference evidence="9" key="1">
    <citation type="submission" date="2021-09" db="EMBL/GenBank/DDBJ databases">
        <title>A high-quality genome of the endoparasitic fungus Hirsutella rhossiliensis with a comparison of Hirsutella genomes reveals transposable elements contributing to genome size variation.</title>
        <authorList>
            <person name="Lin R."/>
            <person name="Jiao Y."/>
            <person name="Sun X."/>
            <person name="Ling J."/>
            <person name="Xie B."/>
            <person name="Cheng X."/>
        </authorList>
    </citation>
    <scope>NUCLEOTIDE SEQUENCE</scope>
    <source>
        <strain evidence="9">HR02</strain>
    </source>
</reference>
<evidence type="ECO:0000259" key="8">
    <source>
        <dbReference type="PROSITE" id="PS50850"/>
    </source>
</evidence>
<evidence type="ECO:0000256" key="1">
    <source>
        <dbReference type="ARBA" id="ARBA00004141"/>
    </source>
</evidence>
<dbReference type="RefSeq" id="XP_044718224.1">
    <property type="nucleotide sequence ID" value="XM_044866335.1"/>
</dbReference>
<organism evidence="9 10">
    <name type="scientific">Hirsutella rhossiliensis</name>
    <dbReference type="NCBI Taxonomy" id="111463"/>
    <lineage>
        <taxon>Eukaryota</taxon>
        <taxon>Fungi</taxon>
        <taxon>Dikarya</taxon>
        <taxon>Ascomycota</taxon>
        <taxon>Pezizomycotina</taxon>
        <taxon>Sordariomycetes</taxon>
        <taxon>Hypocreomycetidae</taxon>
        <taxon>Hypocreales</taxon>
        <taxon>Ophiocordycipitaceae</taxon>
        <taxon>Hirsutella</taxon>
    </lineage>
</organism>
<feature type="region of interest" description="Disordered" evidence="6">
    <location>
        <begin position="1"/>
        <end position="25"/>
    </location>
</feature>
<keyword evidence="10" id="KW-1185">Reference proteome</keyword>
<sequence length="497" mass="53694">MAPEGATAEKRQSYAGQPDEDGAKDVLSLGDVDPALDKKMRLVNDAIDEIGWTPYHLKLFFLNGFGYSVDSMILLFQAIVADQAFLEFGKRGYSHALTVAVYCGMLAGAVFWGCTADLLGRKYAFNVTLFLCAVSCIVAGAVTGWPALGGLIALLGFFGGGNLILDTTVFLEFLPGSKQWVLTMLACWWGLGQAVAGLIGWVFLVPKPWNCSDDEAATCSAFKNRGWRYVLFTGGGLVFVLSLLRMAIIRLRETPKYLLSMGRDAELVETLQFLALKYGRPCSLTLGQLEACGPMRPRARNRRRCVLAGAWRHLSGLFSTRVMARSTLMLWLSWTLIGLAYPLFYVFLPEYLKRRGLESGGGKQDVWRNYAVTAACGIPGLTMAAGALATGVFFVAYTQVKSAGEETAMMCLVACLINVYYGTLYAYTAEVLPSAHRATGNGVAVACNRVMGIASALVATFADTATPAPLYVCAALMVAAAVVAALFPLEPYGRRSS</sequence>
<dbReference type="PROSITE" id="PS50850">
    <property type="entry name" value="MFS"/>
    <property type="match status" value="1"/>
</dbReference>
<feature type="transmembrane region" description="Helical" evidence="7">
    <location>
        <begin position="151"/>
        <end position="174"/>
    </location>
</feature>
<dbReference type="EMBL" id="JAIZPD010000009">
    <property type="protein sequence ID" value="KAH0960711.1"/>
    <property type="molecule type" value="Genomic_DNA"/>
</dbReference>
<dbReference type="Proteomes" id="UP000824596">
    <property type="component" value="Unassembled WGS sequence"/>
</dbReference>
<feature type="transmembrane region" description="Helical" evidence="7">
    <location>
        <begin position="92"/>
        <end position="112"/>
    </location>
</feature>
<dbReference type="InterPro" id="IPR036259">
    <property type="entry name" value="MFS_trans_sf"/>
</dbReference>
<feature type="transmembrane region" description="Helical" evidence="7">
    <location>
        <begin position="407"/>
        <end position="427"/>
    </location>
</feature>
<keyword evidence="2" id="KW-0813">Transport</keyword>
<comment type="subcellular location">
    <subcellularLocation>
        <location evidence="1">Membrane</location>
        <topology evidence="1">Multi-pass membrane protein</topology>
    </subcellularLocation>
</comment>
<gene>
    <name evidence="9" type="ORF">HRG_07864</name>
</gene>
<dbReference type="PANTHER" id="PTHR23511:SF4">
    <property type="entry name" value="MAJOR FACILITATOR SUPERFAMILY (MFS) PROFILE DOMAIN-CONTAINING PROTEIN"/>
    <property type="match status" value="1"/>
</dbReference>
<keyword evidence="3 7" id="KW-0812">Transmembrane</keyword>
<feature type="transmembrane region" description="Helical" evidence="7">
    <location>
        <begin position="124"/>
        <end position="145"/>
    </location>
</feature>
<dbReference type="SUPFAM" id="SSF103473">
    <property type="entry name" value="MFS general substrate transporter"/>
    <property type="match status" value="1"/>
</dbReference>
<evidence type="ECO:0000313" key="10">
    <source>
        <dbReference type="Proteomes" id="UP000824596"/>
    </source>
</evidence>
<evidence type="ECO:0000256" key="3">
    <source>
        <dbReference type="ARBA" id="ARBA00022692"/>
    </source>
</evidence>
<dbReference type="GO" id="GO:0022857">
    <property type="term" value="F:transmembrane transporter activity"/>
    <property type="evidence" value="ECO:0007669"/>
    <property type="project" value="InterPro"/>
</dbReference>
<dbReference type="Pfam" id="PF07690">
    <property type="entry name" value="MFS_1"/>
    <property type="match status" value="1"/>
</dbReference>
<dbReference type="Gene3D" id="1.20.1250.20">
    <property type="entry name" value="MFS general substrate transporter like domains"/>
    <property type="match status" value="1"/>
</dbReference>
<evidence type="ECO:0000256" key="2">
    <source>
        <dbReference type="ARBA" id="ARBA00022448"/>
    </source>
</evidence>
<keyword evidence="5 7" id="KW-0472">Membrane</keyword>